<gene>
    <name evidence="1" type="ORF">QG37_02396</name>
</gene>
<evidence type="ECO:0000313" key="1">
    <source>
        <dbReference type="EMBL" id="KNE00370.1"/>
    </source>
</evidence>
<reference evidence="2" key="1">
    <citation type="journal article" date="2015" name="BMC Genomics">
        <title>Draft genome of a commonly misdiagnosed multidrug resistant pathogen Candida auris.</title>
        <authorList>
            <person name="Chatterjee S."/>
            <person name="Alampalli S.V."/>
            <person name="Nageshan R.K."/>
            <person name="Chettiar S.T."/>
            <person name="Joshi S."/>
            <person name="Tatu U.S."/>
        </authorList>
    </citation>
    <scope>NUCLEOTIDE SEQUENCE [LARGE SCALE GENOMIC DNA]</scope>
    <source>
        <strain evidence="2">6684</strain>
    </source>
</reference>
<comment type="caution">
    <text evidence="1">The sequence shown here is derived from an EMBL/GenBank/DDBJ whole genome shotgun (WGS) entry which is preliminary data.</text>
</comment>
<organism evidence="1 2">
    <name type="scientific">Candidozyma auris</name>
    <name type="common">Yeast</name>
    <name type="synonym">Candida auris</name>
    <dbReference type="NCBI Taxonomy" id="498019"/>
    <lineage>
        <taxon>Eukaryota</taxon>
        <taxon>Fungi</taxon>
        <taxon>Dikarya</taxon>
        <taxon>Ascomycota</taxon>
        <taxon>Saccharomycotina</taxon>
        <taxon>Pichiomycetes</taxon>
        <taxon>Metschnikowiaceae</taxon>
        <taxon>Candidozyma</taxon>
    </lineage>
</organism>
<dbReference type="EMBL" id="LGST01000018">
    <property type="protein sequence ID" value="KNE00370.1"/>
    <property type="molecule type" value="Genomic_DNA"/>
</dbReference>
<sequence length="38" mass="4393">MYAVDDAHGYGPEMEQMNGENNLYDSMLIIRELDNDDL</sequence>
<evidence type="ECO:0000313" key="2">
    <source>
        <dbReference type="Proteomes" id="UP000037122"/>
    </source>
</evidence>
<name>A0A0L0P265_CANAR</name>
<accession>A0A0L0P265</accession>
<protein>
    <submittedName>
        <fullName evidence="1">Uncharacterized protein</fullName>
    </submittedName>
</protein>
<proteinExistence type="predicted"/>
<dbReference type="Proteomes" id="UP000037122">
    <property type="component" value="Unassembled WGS sequence"/>
</dbReference>
<dbReference type="AlphaFoldDB" id="A0A0L0P265"/>